<reference evidence="2" key="1">
    <citation type="submission" date="2017-07" db="EMBL/GenBank/DDBJ databases">
        <title>Taro Niue Genome Assembly and Annotation.</title>
        <authorList>
            <person name="Atibalentja N."/>
            <person name="Keating K."/>
            <person name="Fields C.J."/>
        </authorList>
    </citation>
    <scope>NUCLEOTIDE SEQUENCE</scope>
    <source>
        <strain evidence="2">Niue_2</strain>
        <tissue evidence="2">Leaf</tissue>
    </source>
</reference>
<evidence type="ECO:0000313" key="3">
    <source>
        <dbReference type="Proteomes" id="UP000652761"/>
    </source>
</evidence>
<protein>
    <submittedName>
        <fullName evidence="2">Uncharacterized protein</fullName>
    </submittedName>
</protein>
<feature type="region of interest" description="Disordered" evidence="1">
    <location>
        <begin position="80"/>
        <end position="119"/>
    </location>
</feature>
<gene>
    <name evidence="2" type="ORF">Taro_016921</name>
</gene>
<feature type="compositionally biased region" description="Acidic residues" evidence="1">
    <location>
        <begin position="44"/>
        <end position="53"/>
    </location>
</feature>
<proteinExistence type="predicted"/>
<keyword evidence="3" id="KW-1185">Reference proteome</keyword>
<organism evidence="2 3">
    <name type="scientific">Colocasia esculenta</name>
    <name type="common">Wild taro</name>
    <name type="synonym">Arum esculentum</name>
    <dbReference type="NCBI Taxonomy" id="4460"/>
    <lineage>
        <taxon>Eukaryota</taxon>
        <taxon>Viridiplantae</taxon>
        <taxon>Streptophyta</taxon>
        <taxon>Embryophyta</taxon>
        <taxon>Tracheophyta</taxon>
        <taxon>Spermatophyta</taxon>
        <taxon>Magnoliopsida</taxon>
        <taxon>Liliopsida</taxon>
        <taxon>Araceae</taxon>
        <taxon>Aroideae</taxon>
        <taxon>Colocasieae</taxon>
        <taxon>Colocasia</taxon>
    </lineage>
</organism>
<sequence length="119" mass="13521">MKEYMSARQQQRGICIKKQQELHEEISGKGKSKAVMKGRQIPVDVDESDDTNYEDLSPNEREWQEGLRQSRRAAMLESDMRRFHSTREGSSLGASVTRPSTPPVVRRGVPAHTASSPYF</sequence>
<feature type="region of interest" description="Disordered" evidence="1">
    <location>
        <begin position="26"/>
        <end position="65"/>
    </location>
</feature>
<evidence type="ECO:0000256" key="1">
    <source>
        <dbReference type="SAM" id="MobiDB-lite"/>
    </source>
</evidence>
<dbReference type="AlphaFoldDB" id="A0A843URS7"/>
<evidence type="ECO:0000313" key="2">
    <source>
        <dbReference type="EMBL" id="MQL84420.1"/>
    </source>
</evidence>
<accession>A0A843URS7</accession>
<dbReference type="EMBL" id="NMUH01000760">
    <property type="protein sequence ID" value="MQL84420.1"/>
    <property type="molecule type" value="Genomic_DNA"/>
</dbReference>
<dbReference type="Proteomes" id="UP000652761">
    <property type="component" value="Unassembled WGS sequence"/>
</dbReference>
<name>A0A843URS7_COLES</name>
<feature type="compositionally biased region" description="Polar residues" evidence="1">
    <location>
        <begin position="88"/>
        <end position="99"/>
    </location>
</feature>
<comment type="caution">
    <text evidence="2">The sequence shown here is derived from an EMBL/GenBank/DDBJ whole genome shotgun (WGS) entry which is preliminary data.</text>
</comment>